<evidence type="ECO:0000313" key="2">
    <source>
        <dbReference type="EMBL" id="CEK70389.1"/>
    </source>
</evidence>
<dbReference type="EMBL" id="HACG01023524">
    <property type="protein sequence ID" value="CEK70389.1"/>
    <property type="molecule type" value="Transcribed_RNA"/>
</dbReference>
<accession>A0A0B6ZPB2</accession>
<sequence>MFASQARRKSQVFQESVEIIEHTDYRDCFVLFICILTSDNYRKDVYSESNVQNIFTIVY</sequence>
<gene>
    <name evidence="1" type="primary">ORF73915</name>
    <name evidence="2" type="synonym">ORF73917</name>
</gene>
<protein>
    <submittedName>
        <fullName evidence="1">Uncharacterized protein</fullName>
    </submittedName>
</protein>
<dbReference type="EMBL" id="HACG01023523">
    <property type="protein sequence ID" value="CEK70388.1"/>
    <property type="molecule type" value="Transcribed_RNA"/>
</dbReference>
<organism evidence="1">
    <name type="scientific">Arion vulgaris</name>
    <dbReference type="NCBI Taxonomy" id="1028688"/>
    <lineage>
        <taxon>Eukaryota</taxon>
        <taxon>Metazoa</taxon>
        <taxon>Spiralia</taxon>
        <taxon>Lophotrochozoa</taxon>
        <taxon>Mollusca</taxon>
        <taxon>Gastropoda</taxon>
        <taxon>Heterobranchia</taxon>
        <taxon>Euthyneura</taxon>
        <taxon>Panpulmonata</taxon>
        <taxon>Eupulmonata</taxon>
        <taxon>Stylommatophora</taxon>
        <taxon>Helicina</taxon>
        <taxon>Arionoidea</taxon>
        <taxon>Arionidae</taxon>
        <taxon>Arion</taxon>
    </lineage>
</organism>
<dbReference type="AlphaFoldDB" id="A0A0B6ZPB2"/>
<evidence type="ECO:0000313" key="1">
    <source>
        <dbReference type="EMBL" id="CEK70388.1"/>
    </source>
</evidence>
<proteinExistence type="predicted"/>
<reference evidence="1" key="1">
    <citation type="submission" date="2014-12" db="EMBL/GenBank/DDBJ databases">
        <title>Insight into the proteome of Arion vulgaris.</title>
        <authorList>
            <person name="Aradska J."/>
            <person name="Bulat T."/>
            <person name="Smidak R."/>
            <person name="Sarate P."/>
            <person name="Gangsoo J."/>
            <person name="Sialana F."/>
            <person name="Bilban M."/>
            <person name="Lubec G."/>
        </authorList>
    </citation>
    <scope>NUCLEOTIDE SEQUENCE</scope>
    <source>
        <tissue evidence="1">Skin</tissue>
    </source>
</reference>
<name>A0A0B6ZPB2_9EUPU</name>